<evidence type="ECO:0000313" key="2">
    <source>
        <dbReference type="Proteomes" id="UP000183200"/>
    </source>
</evidence>
<gene>
    <name evidence="1" type="ORF">SAMN05421820_105439</name>
</gene>
<accession>A0A1G9XC29</accession>
<dbReference type="AlphaFoldDB" id="A0A1G9XC29"/>
<proteinExistence type="predicted"/>
<keyword evidence="2" id="KW-1185">Reference proteome</keyword>
<protein>
    <submittedName>
        <fullName evidence="1">Uncharacterized protein</fullName>
    </submittedName>
</protein>
<name>A0A1G9XC29_9SPHI</name>
<sequence length="31" mass="3638">MFLLLNQFPVQFFGGIEGREKGIIREMHDKS</sequence>
<reference evidence="2" key="1">
    <citation type="submission" date="2016-10" db="EMBL/GenBank/DDBJ databases">
        <authorList>
            <person name="Varghese N."/>
            <person name="Submissions S."/>
        </authorList>
    </citation>
    <scope>NUCLEOTIDE SEQUENCE [LARGE SCALE GENOMIC DNA]</scope>
    <source>
        <strain evidence="2">DSM 19110</strain>
    </source>
</reference>
<evidence type="ECO:0000313" key="1">
    <source>
        <dbReference type="EMBL" id="SDM94237.1"/>
    </source>
</evidence>
<dbReference type="Proteomes" id="UP000183200">
    <property type="component" value="Unassembled WGS sequence"/>
</dbReference>
<dbReference type="EMBL" id="FNGY01000005">
    <property type="protein sequence ID" value="SDM94237.1"/>
    <property type="molecule type" value="Genomic_DNA"/>
</dbReference>
<organism evidence="1 2">
    <name type="scientific">Pedobacter steynii</name>
    <dbReference type="NCBI Taxonomy" id="430522"/>
    <lineage>
        <taxon>Bacteria</taxon>
        <taxon>Pseudomonadati</taxon>
        <taxon>Bacteroidota</taxon>
        <taxon>Sphingobacteriia</taxon>
        <taxon>Sphingobacteriales</taxon>
        <taxon>Sphingobacteriaceae</taxon>
        <taxon>Pedobacter</taxon>
    </lineage>
</organism>